<dbReference type="OrthoDB" id="10309323at2759"/>
<gene>
    <name evidence="2" type="ORF">MEDL_884</name>
</gene>
<sequence>MPGGAEITVTLSIDQTNLYMFRYAMVVIQQQEQSDLDHIPKSDIVQPPELPPTRRMLQKKPQILLLICCLIFVDVGAWFRGRAYHITHIANGTRDTIKIELVQGTNTYTPDIAPNTYARIKTGIGRQTLCVFAVDDITRDNEVCRGERSDRSFVIRTRLGQPKIYRTLYGKIWKIDKKNP</sequence>
<proteinExistence type="predicted"/>
<dbReference type="EMBL" id="CAJPWZ010000080">
    <property type="protein sequence ID" value="CAG2185277.1"/>
    <property type="molecule type" value="Genomic_DNA"/>
</dbReference>
<name>A0A8S3PN60_MYTED</name>
<keyword evidence="1" id="KW-1133">Transmembrane helix</keyword>
<accession>A0A8S3PN60</accession>
<keyword evidence="1" id="KW-0812">Transmembrane</keyword>
<reference evidence="2" key="1">
    <citation type="submission" date="2021-03" db="EMBL/GenBank/DDBJ databases">
        <authorList>
            <person name="Bekaert M."/>
        </authorList>
    </citation>
    <scope>NUCLEOTIDE SEQUENCE</scope>
</reference>
<keyword evidence="3" id="KW-1185">Reference proteome</keyword>
<evidence type="ECO:0000313" key="2">
    <source>
        <dbReference type="EMBL" id="CAG2185277.1"/>
    </source>
</evidence>
<feature type="transmembrane region" description="Helical" evidence="1">
    <location>
        <begin position="63"/>
        <end position="81"/>
    </location>
</feature>
<evidence type="ECO:0000313" key="3">
    <source>
        <dbReference type="Proteomes" id="UP000683360"/>
    </source>
</evidence>
<organism evidence="2 3">
    <name type="scientific">Mytilus edulis</name>
    <name type="common">Blue mussel</name>
    <dbReference type="NCBI Taxonomy" id="6550"/>
    <lineage>
        <taxon>Eukaryota</taxon>
        <taxon>Metazoa</taxon>
        <taxon>Spiralia</taxon>
        <taxon>Lophotrochozoa</taxon>
        <taxon>Mollusca</taxon>
        <taxon>Bivalvia</taxon>
        <taxon>Autobranchia</taxon>
        <taxon>Pteriomorphia</taxon>
        <taxon>Mytilida</taxon>
        <taxon>Mytiloidea</taxon>
        <taxon>Mytilidae</taxon>
        <taxon>Mytilinae</taxon>
        <taxon>Mytilus</taxon>
    </lineage>
</organism>
<evidence type="ECO:0000256" key="1">
    <source>
        <dbReference type="SAM" id="Phobius"/>
    </source>
</evidence>
<comment type="caution">
    <text evidence="2">The sequence shown here is derived from an EMBL/GenBank/DDBJ whole genome shotgun (WGS) entry which is preliminary data.</text>
</comment>
<protein>
    <submittedName>
        <fullName evidence="2">Uncharacterized protein</fullName>
    </submittedName>
</protein>
<dbReference type="Proteomes" id="UP000683360">
    <property type="component" value="Unassembled WGS sequence"/>
</dbReference>
<keyword evidence="1" id="KW-0472">Membrane</keyword>
<dbReference type="AlphaFoldDB" id="A0A8S3PN60"/>